<feature type="compositionally biased region" description="Basic residues" evidence="1">
    <location>
        <begin position="7"/>
        <end position="17"/>
    </location>
</feature>
<feature type="compositionally biased region" description="Polar residues" evidence="1">
    <location>
        <begin position="26"/>
        <end position="36"/>
    </location>
</feature>
<name>A0A644ZKV1_9ZZZZ</name>
<feature type="region of interest" description="Disordered" evidence="1">
    <location>
        <begin position="1"/>
        <end position="56"/>
    </location>
</feature>
<sequence>MGMNRSSRPRQSKRPNMRVRSFSAPVFTSASAMDTNSSEPSSSSREMPKSRESCFSESRLGYPLPVSHLETVTRETNTFSASCSCVRPEASRADLSFSLNCIFPIPFPNILHFTALTKVLFAPSGTIILCFFLLSPNLAVYWSKYKG</sequence>
<dbReference type="EMBL" id="VSSQ01009023">
    <property type="protein sequence ID" value="MPM40501.1"/>
    <property type="molecule type" value="Genomic_DNA"/>
</dbReference>
<keyword evidence="2" id="KW-1133">Transmembrane helix</keyword>
<dbReference type="AlphaFoldDB" id="A0A644ZKV1"/>
<feature type="transmembrane region" description="Helical" evidence="2">
    <location>
        <begin position="120"/>
        <end position="142"/>
    </location>
</feature>
<reference evidence="3" key="1">
    <citation type="submission" date="2019-08" db="EMBL/GenBank/DDBJ databases">
        <authorList>
            <person name="Kucharzyk K."/>
            <person name="Murdoch R.W."/>
            <person name="Higgins S."/>
            <person name="Loffler F."/>
        </authorList>
    </citation>
    <scope>NUCLEOTIDE SEQUENCE</scope>
</reference>
<evidence type="ECO:0000256" key="2">
    <source>
        <dbReference type="SAM" id="Phobius"/>
    </source>
</evidence>
<organism evidence="3">
    <name type="scientific">bioreactor metagenome</name>
    <dbReference type="NCBI Taxonomy" id="1076179"/>
    <lineage>
        <taxon>unclassified sequences</taxon>
        <taxon>metagenomes</taxon>
        <taxon>ecological metagenomes</taxon>
    </lineage>
</organism>
<keyword evidence="2" id="KW-0472">Membrane</keyword>
<proteinExistence type="predicted"/>
<evidence type="ECO:0000256" key="1">
    <source>
        <dbReference type="SAM" id="MobiDB-lite"/>
    </source>
</evidence>
<comment type="caution">
    <text evidence="3">The sequence shown here is derived from an EMBL/GenBank/DDBJ whole genome shotgun (WGS) entry which is preliminary data.</text>
</comment>
<keyword evidence="2" id="KW-0812">Transmembrane</keyword>
<accession>A0A644ZKV1</accession>
<protein>
    <submittedName>
        <fullName evidence="3">Uncharacterized protein</fullName>
    </submittedName>
</protein>
<gene>
    <name evidence="3" type="ORF">SDC9_87145</name>
</gene>
<evidence type="ECO:0000313" key="3">
    <source>
        <dbReference type="EMBL" id="MPM40501.1"/>
    </source>
</evidence>